<dbReference type="SUPFAM" id="SSF51395">
    <property type="entry name" value="FMN-linked oxidoreductases"/>
    <property type="match status" value="1"/>
</dbReference>
<evidence type="ECO:0000256" key="10">
    <source>
        <dbReference type="ARBA" id="ARBA00025810"/>
    </source>
</evidence>
<keyword evidence="3 11" id="KW-0285">Flavoprotein</keyword>
<sequence>MESAHAQRKNEHLSLAEKDFALNHQVHPFDQVRLIPNALPEMAVKEVKLKPAGLALPFEWPFYIEAMTGGSQRTTAVNASLARLAKQFNLAMATGSMSVMFNDEAAKKSFAVLREENPDGFLMANLGAGADFKKARQVINFIDADALEIHLNPAQELIMKEGDREFYWLEALAGLVSRLHIPVIVKEVGFGMSQQTISQLEQIGVRWINVAGTGGTNFARIEDRRNHELDLSDLVNWGLSTPESLLEAQQKSPSTHLIASGGITCPLDVIKAGVLGAKAVGVAGYFLHLLIKEGEEGLAKELHRWQVELPRLMTLVGVRNWDDLYLVDYLLSPELESFTRQRGLVNRRGMGNTAHLINPLG</sequence>
<feature type="binding site" evidence="11">
    <location>
        <position position="216"/>
    </location>
    <ligand>
        <name>FMN</name>
        <dbReference type="ChEBI" id="CHEBI:58210"/>
    </ligand>
</feature>
<evidence type="ECO:0000256" key="6">
    <source>
        <dbReference type="ARBA" id="ARBA00022842"/>
    </source>
</evidence>
<keyword evidence="9 11" id="KW-0413">Isomerase</keyword>
<feature type="domain" description="FMN-dependent dehydrogenase" evidence="12">
    <location>
        <begin position="153"/>
        <end position="324"/>
    </location>
</feature>
<dbReference type="CDD" id="cd02811">
    <property type="entry name" value="IDI-2_FMN"/>
    <property type="match status" value="1"/>
</dbReference>
<dbReference type="EMBL" id="CP017151">
    <property type="protein sequence ID" value="AOR73687.1"/>
    <property type="molecule type" value="Genomic_DNA"/>
</dbReference>
<evidence type="ECO:0000256" key="1">
    <source>
        <dbReference type="ARBA" id="ARBA00001917"/>
    </source>
</evidence>
<dbReference type="GO" id="GO:0070402">
    <property type="term" value="F:NADPH binding"/>
    <property type="evidence" value="ECO:0007669"/>
    <property type="project" value="UniProtKB-UniRule"/>
</dbReference>
<comment type="cofactor">
    <cofactor evidence="11">
        <name>NADPH</name>
        <dbReference type="ChEBI" id="CHEBI:57783"/>
    </cofactor>
</comment>
<dbReference type="PANTHER" id="PTHR43665:SF1">
    <property type="entry name" value="ISOPENTENYL-DIPHOSPHATE DELTA-ISOMERASE"/>
    <property type="match status" value="1"/>
</dbReference>
<feature type="binding site" evidence="11">
    <location>
        <position position="155"/>
    </location>
    <ligand>
        <name>substrate</name>
    </ligand>
</feature>
<accession>A0A1D7ZV00</accession>
<dbReference type="AlphaFoldDB" id="A0A1D7ZV00"/>
<evidence type="ECO:0000256" key="8">
    <source>
        <dbReference type="ARBA" id="ARBA00023229"/>
    </source>
</evidence>
<comment type="subcellular location">
    <subcellularLocation>
        <location evidence="11">Cytoplasm</location>
    </subcellularLocation>
</comment>
<evidence type="ECO:0000313" key="13">
    <source>
        <dbReference type="EMBL" id="AOR73687.1"/>
    </source>
</evidence>
<dbReference type="PANTHER" id="PTHR43665">
    <property type="entry name" value="ISOPENTENYL-DIPHOSPHATE DELTA-ISOMERASE"/>
    <property type="match status" value="1"/>
</dbReference>
<dbReference type="InterPro" id="IPR000262">
    <property type="entry name" value="FMN-dep_DH"/>
</dbReference>
<evidence type="ECO:0000256" key="5">
    <source>
        <dbReference type="ARBA" id="ARBA00022723"/>
    </source>
</evidence>
<keyword evidence="6 11" id="KW-0460">Magnesium</keyword>
<feature type="binding site" evidence="11">
    <location>
        <begin position="8"/>
        <end position="9"/>
    </location>
    <ligand>
        <name>substrate</name>
    </ligand>
</feature>
<evidence type="ECO:0000256" key="4">
    <source>
        <dbReference type="ARBA" id="ARBA00022643"/>
    </source>
</evidence>
<dbReference type="Gene3D" id="3.20.20.70">
    <property type="entry name" value="Aldolase class I"/>
    <property type="match status" value="1"/>
</dbReference>
<feature type="binding site" evidence="11">
    <location>
        <begin position="66"/>
        <end position="68"/>
    </location>
    <ligand>
        <name>FMN</name>
        <dbReference type="ChEBI" id="CHEBI:58210"/>
    </ligand>
</feature>
<dbReference type="GO" id="GO:0000287">
    <property type="term" value="F:magnesium ion binding"/>
    <property type="evidence" value="ECO:0007669"/>
    <property type="project" value="UniProtKB-UniRule"/>
</dbReference>
<dbReference type="PIRSF" id="PIRSF003314">
    <property type="entry name" value="IPP_isomerase"/>
    <property type="match status" value="1"/>
</dbReference>
<keyword evidence="2 11" id="KW-0963">Cytoplasm</keyword>
<comment type="caution">
    <text evidence="11">Lacks conserved residue(s) required for the propagation of feature annotation.</text>
</comment>
<protein>
    <recommendedName>
        <fullName evidence="11">Isopentenyl-diphosphate delta-isomerase</fullName>
        <shortName evidence="11">IPP isomerase</shortName>
        <ecNumber evidence="11">5.3.3.2</ecNumber>
    </recommendedName>
    <alternativeName>
        <fullName evidence="11">Isopentenyl diphosphate:dimethylallyl diphosphate isomerase</fullName>
    </alternativeName>
    <alternativeName>
        <fullName evidence="11">Isopentenyl pyrophosphate isomerase</fullName>
    </alternativeName>
    <alternativeName>
        <fullName evidence="11">Type 2 isopentenyl diphosphate isomerase</fullName>
        <shortName evidence="11">IDI-2</shortName>
    </alternativeName>
</protein>
<proteinExistence type="inferred from homology"/>
<keyword evidence="5 11" id="KW-0479">Metal-binding</keyword>
<dbReference type="Proteomes" id="UP000094714">
    <property type="component" value="Chromosome"/>
</dbReference>
<dbReference type="InterPro" id="IPR011179">
    <property type="entry name" value="IPdP_isomerase"/>
</dbReference>
<evidence type="ECO:0000313" key="14">
    <source>
        <dbReference type="Proteomes" id="UP000094714"/>
    </source>
</evidence>
<dbReference type="GO" id="GO:0008299">
    <property type="term" value="P:isoprenoid biosynthetic process"/>
    <property type="evidence" value="ECO:0007669"/>
    <property type="project" value="UniProtKB-UniRule"/>
</dbReference>
<keyword evidence="7 11" id="KW-0521">NADP</keyword>
<dbReference type="HAMAP" id="MF_00354">
    <property type="entry name" value="Idi_2"/>
    <property type="match status" value="1"/>
</dbReference>
<name>A0A1D7ZV00_LIMFE</name>
<comment type="function">
    <text evidence="11">Involved in the biosynthesis of isoprenoids. Catalyzes the 1,3-allylic rearrangement of the homoallylic substrate isopentenyl (IPP) to its allylic isomer, dimethylallyl diphosphate (DMAPP).</text>
</comment>
<dbReference type="RefSeq" id="WP_069775632.1">
    <property type="nucleotide sequence ID" value="NZ_CP017151.1"/>
</dbReference>
<organism evidence="13 14">
    <name type="scientific">Limosilactobacillus fermentum</name>
    <name type="common">Lactobacillus fermentum</name>
    <dbReference type="NCBI Taxonomy" id="1613"/>
    <lineage>
        <taxon>Bacteria</taxon>
        <taxon>Bacillati</taxon>
        <taxon>Bacillota</taxon>
        <taxon>Bacilli</taxon>
        <taxon>Lactobacillales</taxon>
        <taxon>Lactobacillaceae</taxon>
        <taxon>Limosilactobacillus</taxon>
    </lineage>
</organism>
<evidence type="ECO:0000256" key="2">
    <source>
        <dbReference type="ARBA" id="ARBA00022490"/>
    </source>
</evidence>
<keyword evidence="4 11" id="KW-0288">FMN</keyword>
<dbReference type="Pfam" id="PF01070">
    <property type="entry name" value="FMN_dh"/>
    <property type="match status" value="1"/>
</dbReference>
<comment type="cofactor">
    <cofactor evidence="1 11">
        <name>FMN</name>
        <dbReference type="ChEBI" id="CHEBI:58210"/>
    </cofactor>
</comment>
<dbReference type="NCBIfam" id="TIGR02151">
    <property type="entry name" value="IPP_isom_2"/>
    <property type="match status" value="1"/>
</dbReference>
<evidence type="ECO:0000256" key="7">
    <source>
        <dbReference type="ARBA" id="ARBA00022857"/>
    </source>
</evidence>
<dbReference type="GO" id="GO:0010181">
    <property type="term" value="F:FMN binding"/>
    <property type="evidence" value="ECO:0007669"/>
    <property type="project" value="UniProtKB-UniRule"/>
</dbReference>
<evidence type="ECO:0000256" key="3">
    <source>
        <dbReference type="ARBA" id="ARBA00022630"/>
    </source>
</evidence>
<dbReference type="InterPro" id="IPR013785">
    <property type="entry name" value="Aldolase_TIM"/>
</dbReference>
<dbReference type="GO" id="GO:0016491">
    <property type="term" value="F:oxidoreductase activity"/>
    <property type="evidence" value="ECO:0007669"/>
    <property type="project" value="InterPro"/>
</dbReference>
<keyword evidence="8 11" id="KW-0414">Isoprene biosynthesis</keyword>
<feature type="binding site" evidence="11">
    <location>
        <position position="96"/>
    </location>
    <ligand>
        <name>FMN</name>
        <dbReference type="ChEBI" id="CHEBI:58210"/>
    </ligand>
</feature>
<comment type="similarity">
    <text evidence="11">Belongs to the IPP isomerase type 2 family.</text>
</comment>
<comment type="cofactor">
    <cofactor evidence="11">
        <name>Mg(2+)</name>
        <dbReference type="ChEBI" id="CHEBI:18420"/>
    </cofactor>
</comment>
<evidence type="ECO:0000256" key="9">
    <source>
        <dbReference type="ARBA" id="ARBA00023235"/>
    </source>
</evidence>
<dbReference type="EC" id="5.3.3.2" evidence="11"/>
<dbReference type="GO" id="GO:0004452">
    <property type="term" value="F:isopentenyl-diphosphate delta-isomerase activity"/>
    <property type="evidence" value="ECO:0007669"/>
    <property type="project" value="UniProtKB-UniRule"/>
</dbReference>
<dbReference type="PATRIC" id="fig|1613.112.peg.221"/>
<evidence type="ECO:0000259" key="12">
    <source>
        <dbReference type="Pfam" id="PF01070"/>
    </source>
</evidence>
<comment type="catalytic activity">
    <reaction evidence="11">
        <text>isopentenyl diphosphate = dimethylallyl diphosphate</text>
        <dbReference type="Rhea" id="RHEA:23284"/>
        <dbReference type="ChEBI" id="CHEBI:57623"/>
        <dbReference type="ChEBI" id="CHEBI:128769"/>
        <dbReference type="EC" id="5.3.3.2"/>
    </reaction>
</comment>
<comment type="subunit">
    <text evidence="10 11">Homooctamer. Dimer of tetramers.</text>
</comment>
<feature type="binding site" evidence="11">
    <location>
        <position position="186"/>
    </location>
    <ligand>
        <name>FMN</name>
        <dbReference type="ChEBI" id="CHEBI:58210"/>
    </ligand>
</feature>
<feature type="binding site" evidence="11">
    <location>
        <position position="156"/>
    </location>
    <ligand>
        <name>Mg(2+)</name>
        <dbReference type="ChEBI" id="CHEBI:18420"/>
    </ligand>
</feature>
<feature type="binding site" evidence="11">
    <location>
        <position position="125"/>
    </location>
    <ligand>
        <name>FMN</name>
        <dbReference type="ChEBI" id="CHEBI:58210"/>
    </ligand>
</feature>
<gene>
    <name evidence="11" type="primary">fni</name>
    <name evidence="13" type="ORF">LACFE_CDS0208</name>
</gene>
<evidence type="ECO:0000256" key="11">
    <source>
        <dbReference type="HAMAP-Rule" id="MF_00354"/>
    </source>
</evidence>
<reference evidence="13 14" key="1">
    <citation type="submission" date="2016-09" db="EMBL/GenBank/DDBJ databases">
        <title>Genome Sequence of the Lactobacillus fermentum strain NCC2970 (CNCM I-5068).</title>
        <authorList>
            <person name="Barretto C."/>
            <person name="Ngom-Bru C."/>
            <person name="Genevaz A."/>
            <person name="Fournier C."/>
            <person name="Moine D."/>
            <person name="Kassam M."/>
            <person name="Iltis A."/>
            <person name="Sagory-Zalkind P."/>
            <person name="Faucherand G."/>
            <person name="Descombes P."/>
            <person name="Duboux S."/>
        </authorList>
    </citation>
    <scope>NUCLEOTIDE SEQUENCE [LARGE SCALE GENOMIC DNA]</scope>
    <source>
        <strain evidence="13 14">NCC2970</strain>
    </source>
</reference>
<dbReference type="GO" id="GO:0005737">
    <property type="term" value="C:cytoplasm"/>
    <property type="evidence" value="ECO:0007669"/>
    <property type="project" value="UniProtKB-SubCell"/>
</dbReference>
<feature type="binding site" evidence="11">
    <location>
        <begin position="283"/>
        <end position="284"/>
    </location>
    <ligand>
        <name>FMN</name>
        <dbReference type="ChEBI" id="CHEBI:58210"/>
    </ligand>
</feature>